<name>A0ABU4GD53_9BACL</name>
<dbReference type="PANTHER" id="PTHR37816:SF3">
    <property type="entry name" value="MODULATES DNA TOPOLOGY"/>
    <property type="match status" value="1"/>
</dbReference>
<dbReference type="PANTHER" id="PTHR37816">
    <property type="entry name" value="YALI0E33011P"/>
    <property type="match status" value="1"/>
</dbReference>
<dbReference type="Proteomes" id="UP001282284">
    <property type="component" value="Unassembled WGS sequence"/>
</dbReference>
<dbReference type="InterPro" id="IPR027417">
    <property type="entry name" value="P-loop_NTPase"/>
</dbReference>
<sequence>MDSKRILLIGCSGAGKSTLSVALAEKLKLPVIHLDALFWNEGWVPTPKSEFREKLQCELEQPAWIIDGNFNSTIEMRAQYADLVIFLDFPNWLCLARVFKRRWQNRGKTRPDMAPGCPEKVDWEFIKFIWTYPKKKRPGVYRMMERVNADVLVLQSPAEVKKWLEKLGIESSVEVRSPRKR</sequence>
<comment type="caution">
    <text evidence="1">The sequence shown here is derived from an EMBL/GenBank/DDBJ whole genome shotgun (WGS) entry which is preliminary data.</text>
</comment>
<keyword evidence="2" id="KW-1185">Reference proteome</keyword>
<dbReference type="RefSeq" id="WP_317945122.1">
    <property type="nucleotide sequence ID" value="NZ_JAUBDI010000014.1"/>
</dbReference>
<accession>A0ABU4GD53</accession>
<dbReference type="Pfam" id="PF13238">
    <property type="entry name" value="AAA_18"/>
    <property type="match status" value="1"/>
</dbReference>
<evidence type="ECO:0000313" key="1">
    <source>
        <dbReference type="EMBL" id="MDW0114235.1"/>
    </source>
</evidence>
<proteinExistence type="predicted"/>
<reference evidence="1 2" key="1">
    <citation type="submission" date="2023-06" db="EMBL/GenBank/DDBJ databases">
        <title>Sporosarcina sp. nov., isolated from Korean traditional fermented seafood 'Jeotgal'.</title>
        <authorList>
            <person name="Yang A.I."/>
            <person name="Shin N.-R."/>
        </authorList>
    </citation>
    <scope>NUCLEOTIDE SEQUENCE [LARGE SCALE GENOMIC DNA]</scope>
    <source>
        <strain evidence="1 2">KCTC13119</strain>
    </source>
</reference>
<dbReference type="InterPro" id="IPR052922">
    <property type="entry name" value="Cytidylate_Kinase-2"/>
</dbReference>
<organism evidence="1 2">
    <name type="scientific">Sporosarcina saromensis</name>
    <dbReference type="NCBI Taxonomy" id="359365"/>
    <lineage>
        <taxon>Bacteria</taxon>
        <taxon>Bacillati</taxon>
        <taxon>Bacillota</taxon>
        <taxon>Bacilli</taxon>
        <taxon>Bacillales</taxon>
        <taxon>Caryophanaceae</taxon>
        <taxon>Sporosarcina</taxon>
    </lineage>
</organism>
<dbReference type="EMBL" id="JAUBDI010000014">
    <property type="protein sequence ID" value="MDW0114235.1"/>
    <property type="molecule type" value="Genomic_DNA"/>
</dbReference>
<dbReference type="SUPFAM" id="SSF52540">
    <property type="entry name" value="P-loop containing nucleoside triphosphate hydrolases"/>
    <property type="match status" value="1"/>
</dbReference>
<evidence type="ECO:0000313" key="2">
    <source>
        <dbReference type="Proteomes" id="UP001282284"/>
    </source>
</evidence>
<dbReference type="Gene3D" id="3.40.50.300">
    <property type="entry name" value="P-loop containing nucleotide triphosphate hydrolases"/>
    <property type="match status" value="1"/>
</dbReference>
<gene>
    <name evidence="1" type="ORF">QT711_13645</name>
</gene>
<protein>
    <submittedName>
        <fullName evidence="1">AAA family ATPase</fullName>
    </submittedName>
</protein>